<accession>A0A484BP12</accession>
<keyword evidence="3" id="KW-1185">Reference proteome</keyword>
<dbReference type="OMA" id="MHIFCHI"/>
<feature type="region of interest" description="Disordered" evidence="1">
    <location>
        <begin position="57"/>
        <end position="76"/>
    </location>
</feature>
<dbReference type="AlphaFoldDB" id="A0A484BP12"/>
<dbReference type="Proteomes" id="UP000295192">
    <property type="component" value="Unassembled WGS sequence"/>
</dbReference>
<sequence>MHIFCHISGEPELSHCHTPPALPRLPQRNQFTILADEEDDGDEDEDEDDDVVVLTAPAKLGHNKVEETGRRGRSLP</sequence>
<evidence type="ECO:0000256" key="1">
    <source>
        <dbReference type="SAM" id="MobiDB-lite"/>
    </source>
</evidence>
<evidence type="ECO:0000313" key="2">
    <source>
        <dbReference type="EMBL" id="TDG50586.1"/>
    </source>
</evidence>
<protein>
    <submittedName>
        <fullName evidence="2">Uncharacterized protein</fullName>
    </submittedName>
</protein>
<proteinExistence type="predicted"/>
<reference evidence="2 3" key="1">
    <citation type="journal article" date="2019" name="J. Hered.">
        <title>An Improved Genome Assembly for Drosophila navojoa, the Basal Species in the mojavensis Cluster.</title>
        <authorList>
            <person name="Vanderlinde T."/>
            <person name="Dupim E.G."/>
            <person name="Nazario-Yepiz N.O."/>
            <person name="Carvalho A.B."/>
        </authorList>
    </citation>
    <scope>NUCLEOTIDE SEQUENCE [LARGE SCALE GENOMIC DNA]</scope>
    <source>
        <strain evidence="2">Navoj_Jal97</strain>
        <tissue evidence="2">Whole organism</tissue>
    </source>
</reference>
<gene>
    <name evidence="2" type="ORF">AWZ03_002890</name>
</gene>
<comment type="caution">
    <text evidence="2">The sequence shown here is derived from an EMBL/GenBank/DDBJ whole genome shotgun (WGS) entry which is preliminary data.</text>
</comment>
<organism evidence="2 3">
    <name type="scientific">Drosophila navojoa</name>
    <name type="common">Fruit fly</name>
    <dbReference type="NCBI Taxonomy" id="7232"/>
    <lineage>
        <taxon>Eukaryota</taxon>
        <taxon>Metazoa</taxon>
        <taxon>Ecdysozoa</taxon>
        <taxon>Arthropoda</taxon>
        <taxon>Hexapoda</taxon>
        <taxon>Insecta</taxon>
        <taxon>Pterygota</taxon>
        <taxon>Neoptera</taxon>
        <taxon>Endopterygota</taxon>
        <taxon>Diptera</taxon>
        <taxon>Brachycera</taxon>
        <taxon>Muscomorpha</taxon>
        <taxon>Ephydroidea</taxon>
        <taxon>Drosophilidae</taxon>
        <taxon>Drosophila</taxon>
    </lineage>
</organism>
<evidence type="ECO:0000313" key="3">
    <source>
        <dbReference type="Proteomes" id="UP000295192"/>
    </source>
</evidence>
<dbReference type="EMBL" id="LSRL02000014">
    <property type="protein sequence ID" value="TDG50586.1"/>
    <property type="molecule type" value="Genomic_DNA"/>
</dbReference>
<name>A0A484BP12_DRONA</name>